<dbReference type="EMBL" id="FMYP01000097">
    <property type="protein sequence ID" value="SDD18101.1"/>
    <property type="molecule type" value="Genomic_DNA"/>
</dbReference>
<dbReference type="CDD" id="cd02509">
    <property type="entry name" value="GDP-M1P_Guanylyltransferase"/>
    <property type="match status" value="1"/>
</dbReference>
<evidence type="ECO:0000259" key="9">
    <source>
        <dbReference type="Pfam" id="PF22640"/>
    </source>
</evidence>
<keyword evidence="5" id="KW-0547">Nucleotide-binding</keyword>
<evidence type="ECO:0000256" key="5">
    <source>
        <dbReference type="ARBA" id="ARBA00022741"/>
    </source>
</evidence>
<dbReference type="PANTHER" id="PTHR46390:SF1">
    <property type="entry name" value="MANNOSE-1-PHOSPHATE GUANYLYLTRANSFERASE"/>
    <property type="match status" value="1"/>
</dbReference>
<dbReference type="InterPro" id="IPR005835">
    <property type="entry name" value="NTP_transferase_dom"/>
</dbReference>
<keyword evidence="11" id="KW-1185">Reference proteome</keyword>
<evidence type="ECO:0000256" key="1">
    <source>
        <dbReference type="ARBA" id="ARBA00006115"/>
    </source>
</evidence>
<sequence>MNKNHYCIIMAGGVGSRFWPLSRNAKPKQFLDILGTGKTFLQQTFDRFAKIIPAENIMIVTSAIYKDLVLEQLPQIDPSQILLEPFRRNTAPCVAYANYKILQRNADAVVVVAPSDHLIMNEVEFHQIILKGLQFAESNSAITTIGIKPNRPETGYGYIQINSSVSAPVVGIRRVKTFTEKPNLEMAKIFLQSGEFHWNSGIFIWSLKTIMDNFAEFLPEVDKLFGDGVGLYNTDREEAFIRQVYSECKSISVDYGILEKASNVFVILADFGWSDLGTWGSLYLNSNLDKDGNTIGGANVMPYGLKNCVVRVPDNKLVVLQGLEDYIVVESDDILLVCKKSDEQEIKTFVSDILIEKGEQYT</sequence>
<keyword evidence="6" id="KW-0342">GTP-binding</keyword>
<proteinExistence type="inferred from homology"/>
<evidence type="ECO:0000313" key="10">
    <source>
        <dbReference type="EMBL" id="SDD18101.1"/>
    </source>
</evidence>
<dbReference type="OrthoDB" id="9806359at2"/>
<dbReference type="GO" id="GO:0009298">
    <property type="term" value="P:GDP-mannose biosynthetic process"/>
    <property type="evidence" value="ECO:0007669"/>
    <property type="project" value="TreeGrafter"/>
</dbReference>
<dbReference type="GO" id="GO:0004475">
    <property type="term" value="F:mannose-1-phosphate guanylyltransferase (GTP) activity"/>
    <property type="evidence" value="ECO:0007669"/>
    <property type="project" value="UniProtKB-EC"/>
</dbReference>
<evidence type="ECO:0000256" key="7">
    <source>
        <dbReference type="ARBA" id="ARBA00047343"/>
    </source>
</evidence>
<dbReference type="GO" id="GO:0005525">
    <property type="term" value="F:GTP binding"/>
    <property type="evidence" value="ECO:0007669"/>
    <property type="project" value="UniProtKB-KW"/>
</dbReference>
<comment type="catalytic activity">
    <reaction evidence="7">
        <text>alpha-D-mannose 1-phosphate + GTP + H(+) = GDP-alpha-D-mannose + diphosphate</text>
        <dbReference type="Rhea" id="RHEA:15229"/>
        <dbReference type="ChEBI" id="CHEBI:15378"/>
        <dbReference type="ChEBI" id="CHEBI:33019"/>
        <dbReference type="ChEBI" id="CHEBI:37565"/>
        <dbReference type="ChEBI" id="CHEBI:57527"/>
        <dbReference type="ChEBI" id="CHEBI:58409"/>
        <dbReference type="EC" id="2.7.7.13"/>
    </reaction>
</comment>
<dbReference type="PANTHER" id="PTHR46390">
    <property type="entry name" value="MANNOSE-1-PHOSPHATE GUANYLYLTRANSFERASE"/>
    <property type="match status" value="1"/>
</dbReference>
<keyword evidence="4 10" id="KW-0548">Nucleotidyltransferase</keyword>
<evidence type="ECO:0000259" key="8">
    <source>
        <dbReference type="Pfam" id="PF00483"/>
    </source>
</evidence>
<dbReference type="InterPro" id="IPR029044">
    <property type="entry name" value="Nucleotide-diphossugar_trans"/>
</dbReference>
<dbReference type="EC" id="2.7.7.13" evidence="2"/>
<keyword evidence="3 10" id="KW-0808">Transferase</keyword>
<organism evidence="10 11">
    <name type="scientific">Williamwhitmania taraxaci</name>
    <dbReference type="NCBI Taxonomy" id="1640674"/>
    <lineage>
        <taxon>Bacteria</taxon>
        <taxon>Pseudomonadati</taxon>
        <taxon>Bacteroidota</taxon>
        <taxon>Bacteroidia</taxon>
        <taxon>Bacteroidales</taxon>
        <taxon>Williamwhitmaniaceae</taxon>
        <taxon>Williamwhitmania</taxon>
    </lineage>
</organism>
<comment type="similarity">
    <text evidence="1">Belongs to the mannose-6-phosphate isomerase type 2 family.</text>
</comment>
<evidence type="ECO:0000256" key="3">
    <source>
        <dbReference type="ARBA" id="ARBA00022679"/>
    </source>
</evidence>
<dbReference type="InterPro" id="IPR054566">
    <property type="entry name" value="ManC/GMP-like_b-helix"/>
</dbReference>
<dbReference type="SUPFAM" id="SSF53448">
    <property type="entry name" value="Nucleotide-diphospho-sugar transferases"/>
    <property type="match status" value="1"/>
</dbReference>
<dbReference type="AlphaFoldDB" id="A0A1G6SN78"/>
<dbReference type="FunFam" id="3.90.550.10:FF:000046">
    <property type="entry name" value="Mannose-1-phosphate guanylyltransferase (GDP)"/>
    <property type="match status" value="1"/>
</dbReference>
<dbReference type="Pfam" id="PF00483">
    <property type="entry name" value="NTP_transferase"/>
    <property type="match status" value="1"/>
</dbReference>
<feature type="domain" description="Nucleotidyl transferase" evidence="8">
    <location>
        <begin position="8"/>
        <end position="287"/>
    </location>
</feature>
<name>A0A1G6SN78_9BACT</name>
<evidence type="ECO:0000256" key="6">
    <source>
        <dbReference type="ARBA" id="ARBA00023134"/>
    </source>
</evidence>
<gene>
    <name evidence="10" type="ORF">SAMN05216323_10977</name>
</gene>
<reference evidence="10 11" key="1">
    <citation type="submission" date="2016-09" db="EMBL/GenBank/DDBJ databases">
        <authorList>
            <person name="Capua I."/>
            <person name="De Benedictis P."/>
            <person name="Joannis T."/>
            <person name="Lombin L.H."/>
            <person name="Cattoli G."/>
        </authorList>
    </citation>
    <scope>NUCLEOTIDE SEQUENCE [LARGE SCALE GENOMIC DNA]</scope>
    <source>
        <strain evidence="10 11">A7P-90m</strain>
    </source>
</reference>
<dbReference type="InterPro" id="IPR049577">
    <property type="entry name" value="GMPP_N"/>
</dbReference>
<feature type="domain" description="MannoseP isomerase/GMP-like beta-helix" evidence="9">
    <location>
        <begin position="306"/>
        <end position="351"/>
    </location>
</feature>
<dbReference type="RefSeq" id="WP_092440885.1">
    <property type="nucleotide sequence ID" value="NZ_FMYP01000097.1"/>
</dbReference>
<protein>
    <recommendedName>
        <fullName evidence="2">mannose-1-phosphate guanylyltransferase</fullName>
        <ecNumber evidence="2">2.7.7.13</ecNumber>
    </recommendedName>
</protein>
<dbReference type="Gene3D" id="3.90.550.10">
    <property type="entry name" value="Spore Coat Polysaccharide Biosynthesis Protein SpsA, Chain A"/>
    <property type="match status" value="1"/>
</dbReference>
<dbReference type="Proteomes" id="UP000199452">
    <property type="component" value="Unassembled WGS sequence"/>
</dbReference>
<dbReference type="STRING" id="1640674.SAMN05216323_10977"/>
<dbReference type="InterPro" id="IPR051161">
    <property type="entry name" value="Mannose-6P_isomerase_type2"/>
</dbReference>
<dbReference type="SUPFAM" id="SSF159283">
    <property type="entry name" value="Guanosine diphospho-D-mannose pyrophosphorylase/mannose-6-phosphate isomerase linker domain"/>
    <property type="match status" value="1"/>
</dbReference>
<evidence type="ECO:0000256" key="4">
    <source>
        <dbReference type="ARBA" id="ARBA00022695"/>
    </source>
</evidence>
<evidence type="ECO:0000313" key="11">
    <source>
        <dbReference type="Proteomes" id="UP000199452"/>
    </source>
</evidence>
<evidence type="ECO:0000256" key="2">
    <source>
        <dbReference type="ARBA" id="ARBA00012387"/>
    </source>
</evidence>
<dbReference type="Pfam" id="PF22640">
    <property type="entry name" value="ManC_GMP_beta-helix"/>
    <property type="match status" value="1"/>
</dbReference>
<accession>A0A1G6SN78</accession>